<comment type="function">
    <text evidence="1 13">NDH-1 shuttles electrons from NADH, via FMN and iron-sulfur (Fe-S) centers, to quinones in the respiratory chain. The immediate electron acceptor for the enzyme in this species is believed to be ubiquinone. Couples the redox reaction to proton translocation (for every two electrons transferred, four hydrogen ions are translocated across the cytoplasmic membrane), and thus conserves the redox energy in a proton gradient.</text>
</comment>
<keyword evidence="5 13" id="KW-1003">Cell membrane</keyword>
<evidence type="ECO:0000256" key="11">
    <source>
        <dbReference type="ARBA" id="ARBA00038617"/>
    </source>
</evidence>
<dbReference type="AlphaFoldDB" id="A0A540VAN5"/>
<evidence type="ECO:0000256" key="12">
    <source>
        <dbReference type="ARBA" id="ARBA00047712"/>
    </source>
</evidence>
<dbReference type="EC" id="7.1.1.-" evidence="13"/>
<evidence type="ECO:0000256" key="13">
    <source>
        <dbReference type="HAMAP-Rule" id="MF_01357"/>
    </source>
</evidence>
<dbReference type="NCBIfam" id="TIGR01962">
    <property type="entry name" value="NuoD"/>
    <property type="match status" value="1"/>
</dbReference>
<comment type="similarity">
    <text evidence="14">Belongs to the complex I 49 kDa subunit family.</text>
</comment>
<dbReference type="Pfam" id="PF00346">
    <property type="entry name" value="Complex1_49kDa"/>
    <property type="match status" value="1"/>
</dbReference>
<feature type="region of interest" description="Disordered" evidence="15">
    <location>
        <begin position="13"/>
        <end position="33"/>
    </location>
</feature>
<dbReference type="EMBL" id="VIGC01000032">
    <property type="protein sequence ID" value="TQE93824.1"/>
    <property type="molecule type" value="Genomic_DNA"/>
</dbReference>
<dbReference type="InterPro" id="IPR001268">
    <property type="entry name" value="NADH_UbQ_OxRdtase_30kDa_su"/>
</dbReference>
<evidence type="ECO:0000256" key="5">
    <source>
        <dbReference type="ARBA" id="ARBA00022475"/>
    </source>
</evidence>
<keyword evidence="13" id="KW-0830">Ubiquinone</keyword>
<feature type="domain" description="NADH-quinone oxidoreductase subunit D" evidence="17">
    <location>
        <begin position="346"/>
        <end position="612"/>
    </location>
</feature>
<evidence type="ECO:0000256" key="10">
    <source>
        <dbReference type="ARBA" id="ARBA00023268"/>
    </source>
</evidence>
<evidence type="ECO:0000313" key="18">
    <source>
        <dbReference type="EMBL" id="TQE93824.1"/>
    </source>
</evidence>
<dbReference type="InParanoid" id="A0A540VAN5"/>
<dbReference type="InterPro" id="IPR001135">
    <property type="entry name" value="NADH_Q_OxRdtase_suD"/>
</dbReference>
<dbReference type="Pfam" id="PF00329">
    <property type="entry name" value="Complex1_30kDa"/>
    <property type="match status" value="1"/>
</dbReference>
<name>A0A540VAN5_9CHLR</name>
<dbReference type="InterPro" id="IPR037232">
    <property type="entry name" value="NADH_quin_OxRdtase_su_C/D-like"/>
</dbReference>
<dbReference type="OrthoDB" id="9801496at2"/>
<dbReference type="PANTHER" id="PTHR11993:SF10">
    <property type="entry name" value="NADH DEHYDROGENASE [UBIQUINONE] IRON-SULFUR PROTEIN 2, MITOCHONDRIAL"/>
    <property type="match status" value="1"/>
</dbReference>
<evidence type="ECO:0000256" key="14">
    <source>
        <dbReference type="HAMAP-Rule" id="MF_01358"/>
    </source>
</evidence>
<keyword evidence="8 13" id="KW-0520">NAD</keyword>
<dbReference type="PROSITE" id="PS00542">
    <property type="entry name" value="COMPLEX1_30K"/>
    <property type="match status" value="1"/>
</dbReference>
<keyword evidence="9 13" id="KW-0472">Membrane</keyword>
<dbReference type="Gene3D" id="1.10.645.10">
    <property type="entry name" value="Cytochrome-c3 Hydrogenase, chain B"/>
    <property type="match status" value="1"/>
</dbReference>
<evidence type="ECO:0000256" key="8">
    <source>
        <dbReference type="ARBA" id="ARBA00023027"/>
    </source>
</evidence>
<dbReference type="HAMAP" id="MF_01357">
    <property type="entry name" value="NDH1_NuoC"/>
    <property type="match status" value="1"/>
</dbReference>
<dbReference type="SUPFAM" id="SSF56762">
    <property type="entry name" value="HydB/Nqo4-like"/>
    <property type="match status" value="1"/>
</dbReference>
<dbReference type="GO" id="GO:0005886">
    <property type="term" value="C:plasma membrane"/>
    <property type="evidence" value="ECO:0007669"/>
    <property type="project" value="UniProtKB-SubCell"/>
</dbReference>
<dbReference type="Gene3D" id="3.30.460.80">
    <property type="entry name" value="NADH:ubiquinone oxidoreductase, 30kDa subunit"/>
    <property type="match status" value="1"/>
</dbReference>
<comment type="subunit">
    <text evidence="13">NDH-1 is composed of 14 different subunits. Subunits NuoB, C, D, E, F, and G constitute the peripheral sector of the complex.</text>
</comment>
<evidence type="ECO:0000256" key="6">
    <source>
        <dbReference type="ARBA" id="ARBA00022519"/>
    </source>
</evidence>
<keyword evidence="10" id="KW-0511">Multifunctional enzyme</keyword>
<keyword evidence="6" id="KW-0997">Cell inner membrane</keyword>
<sequence>MLNVSPIHRPYETLPGLNDPSIPALAPLPTGETEDTRRIVERFGDAILAAGQHRGQQMVYVTADRLVELAQFLKTDPQLAYEALIDVTAVDRLKLPIPQGEERFHTVYQFRSYRRKQHLMVICPVPGDDENAAVPSLTAVYQGANWPEREVYDLMGIRFTGHPDLRRILMPEHWPYHPLRKDIPLGGEEVPFTLTWEDPEFETLGKQVLPAESIKPHVPPGMHRENMIINLGPHHPSTHGVLRLVVELDGETVVNVDPDLGYLHSGFEKTGENKRYKDFVYYTDRMDYLSSMSNNLGYVLAVEKLLGLEIPERAQVIRVIMAELQRIASHLFWLGTHVLDVSGTGMSLLMYATRERERILDLFEMVCGARLTLSYIRIGGVWKDLPPAFIEHLRDFLRVMPGYIDDYEAMLTESPIWQERLEGIGVLSREDVIDMGLTGPMLRGSGVDWDLRRDMPYSGYENYDFKVPVFNEGDSYSRYLVRMEEMRQSLRIIEQALNNLPDGLYRTDDRKVTPPPRAELDISMEALIHHFKLMTEGFRVPPGMVYHGIEASKGELGFYIYSDGSAVPYRLHVRGPSFNNLFAISKMCKGEMLSDVITNIGTIDIVLGEVDR</sequence>
<comment type="caution">
    <text evidence="18">The sequence shown here is derived from an EMBL/GenBank/DDBJ whole genome shotgun (WGS) entry which is preliminary data.</text>
</comment>
<evidence type="ECO:0000256" key="7">
    <source>
        <dbReference type="ARBA" id="ARBA00022719"/>
    </source>
</evidence>
<reference evidence="18 19" key="1">
    <citation type="submission" date="2019-06" db="EMBL/GenBank/DDBJ databases">
        <title>Genome sequence of Litorilinea aerophila BAA-2444.</title>
        <authorList>
            <person name="Maclea K.S."/>
            <person name="Maurais E.G."/>
            <person name="Iannazzi L.C."/>
        </authorList>
    </citation>
    <scope>NUCLEOTIDE SEQUENCE [LARGE SCALE GENOMIC DNA]</scope>
    <source>
        <strain evidence="18 19">ATCC BAA-2444</strain>
    </source>
</reference>
<keyword evidence="7 13" id="KW-0874">Quinone</keyword>
<comment type="similarity">
    <text evidence="3">In the C-terminal section; belongs to the complex I 49 kDa subunit family.</text>
</comment>
<accession>A0A540VAN5</accession>
<dbReference type="NCBIfam" id="NF004739">
    <property type="entry name" value="PRK06075.1"/>
    <property type="match status" value="1"/>
</dbReference>
<evidence type="ECO:0000313" key="19">
    <source>
        <dbReference type="Proteomes" id="UP000317371"/>
    </source>
</evidence>
<evidence type="ECO:0000259" key="17">
    <source>
        <dbReference type="Pfam" id="PF00346"/>
    </source>
</evidence>
<dbReference type="SUPFAM" id="SSF143243">
    <property type="entry name" value="Nqo5-like"/>
    <property type="match status" value="1"/>
</dbReference>
<dbReference type="InterPro" id="IPR022885">
    <property type="entry name" value="NDH1_su_D/H"/>
</dbReference>
<evidence type="ECO:0000256" key="15">
    <source>
        <dbReference type="SAM" id="MobiDB-lite"/>
    </source>
</evidence>
<evidence type="ECO:0000256" key="9">
    <source>
        <dbReference type="ARBA" id="ARBA00023136"/>
    </source>
</evidence>
<evidence type="ECO:0000256" key="3">
    <source>
        <dbReference type="ARBA" id="ARBA00010019"/>
    </source>
</evidence>
<proteinExistence type="inferred from homology"/>
<evidence type="ECO:0000256" key="1">
    <source>
        <dbReference type="ARBA" id="ARBA00002378"/>
    </source>
</evidence>
<organism evidence="18 19">
    <name type="scientific">Litorilinea aerophila</name>
    <dbReference type="NCBI Taxonomy" id="1204385"/>
    <lineage>
        <taxon>Bacteria</taxon>
        <taxon>Bacillati</taxon>
        <taxon>Chloroflexota</taxon>
        <taxon>Caldilineae</taxon>
        <taxon>Caldilineales</taxon>
        <taxon>Caldilineaceae</taxon>
        <taxon>Litorilinea</taxon>
    </lineage>
</organism>
<dbReference type="GO" id="GO:0008137">
    <property type="term" value="F:NADH dehydrogenase (ubiquinone) activity"/>
    <property type="evidence" value="ECO:0007669"/>
    <property type="project" value="InterPro"/>
</dbReference>
<dbReference type="GO" id="GO:0050136">
    <property type="term" value="F:NADH dehydrogenase (quinone) (non-electrogenic) activity"/>
    <property type="evidence" value="ECO:0007669"/>
    <property type="project" value="UniProtKB-UniRule"/>
</dbReference>
<dbReference type="InterPro" id="IPR029014">
    <property type="entry name" value="NiFe-Hase_large"/>
</dbReference>
<keyword evidence="19" id="KW-1185">Reference proteome</keyword>
<dbReference type="Proteomes" id="UP000317371">
    <property type="component" value="Unassembled WGS sequence"/>
</dbReference>
<dbReference type="GO" id="GO:0051287">
    <property type="term" value="F:NAD binding"/>
    <property type="evidence" value="ECO:0007669"/>
    <property type="project" value="InterPro"/>
</dbReference>
<keyword evidence="18" id="KW-0560">Oxidoreductase</keyword>
<comment type="subunit">
    <text evidence="11">NDH-1 is composed of 13 different subunits. Subunits NuoB, CD, E, F, and G constitute the peripheral sector of the complex.</text>
</comment>
<evidence type="ECO:0000259" key="16">
    <source>
        <dbReference type="Pfam" id="PF00329"/>
    </source>
</evidence>
<comment type="similarity">
    <text evidence="13">Belongs to the complex I 30 kDa subunit family.</text>
</comment>
<feature type="domain" description="NADH:ubiquinone oxidoreductase 30kDa subunit" evidence="16">
    <location>
        <begin position="59"/>
        <end position="188"/>
    </location>
</feature>
<dbReference type="PANTHER" id="PTHR11993">
    <property type="entry name" value="NADH-UBIQUINONE OXIDOREDUCTASE 49 KDA SUBUNIT"/>
    <property type="match status" value="1"/>
</dbReference>
<keyword evidence="4 13" id="KW-0813">Transport</keyword>
<dbReference type="HAMAP" id="MF_01358">
    <property type="entry name" value="NDH1_NuoD"/>
    <property type="match status" value="1"/>
</dbReference>
<gene>
    <name evidence="14 18" type="primary">nuoD</name>
    <name evidence="13" type="synonym">nuoC</name>
    <name evidence="18" type="ORF">FKZ61_19560</name>
</gene>
<evidence type="ECO:0000256" key="4">
    <source>
        <dbReference type="ARBA" id="ARBA00022448"/>
    </source>
</evidence>
<comment type="catalytic activity">
    <reaction evidence="12 13">
        <text>a quinone + NADH + 5 H(+)(in) = a quinol + NAD(+) + 4 H(+)(out)</text>
        <dbReference type="Rhea" id="RHEA:57888"/>
        <dbReference type="ChEBI" id="CHEBI:15378"/>
        <dbReference type="ChEBI" id="CHEBI:24646"/>
        <dbReference type="ChEBI" id="CHEBI:57540"/>
        <dbReference type="ChEBI" id="CHEBI:57945"/>
        <dbReference type="ChEBI" id="CHEBI:132124"/>
    </reaction>
</comment>
<dbReference type="InterPro" id="IPR020396">
    <property type="entry name" value="NADH_UbQ_OxRdtase_CS"/>
</dbReference>
<comment type="subcellular location">
    <subcellularLocation>
        <location evidence="2">Cell inner membrane</location>
        <topology evidence="2">Peripheral membrane protein</topology>
    </subcellularLocation>
    <subcellularLocation>
        <location evidence="13">Cell membrane</location>
        <topology evidence="13">Peripheral membrane protein</topology>
        <orientation evidence="13">Cytoplasmic side</orientation>
    </subcellularLocation>
</comment>
<keyword evidence="13" id="KW-1278">Translocase</keyword>
<dbReference type="GO" id="GO:0048038">
    <property type="term" value="F:quinone binding"/>
    <property type="evidence" value="ECO:0007669"/>
    <property type="project" value="UniProtKB-KW"/>
</dbReference>
<protein>
    <recommendedName>
        <fullName evidence="13 14">Multifunctional fusion protein</fullName>
    </recommendedName>
    <domain>
        <recommendedName>
            <fullName evidence="13">NADH-quinone oxidoreductase subunit C</fullName>
            <ecNumber evidence="13">7.1.1.-</ecNumber>
        </recommendedName>
        <alternativeName>
            <fullName evidence="13">NADH dehydrogenase I subunit C</fullName>
        </alternativeName>
        <alternativeName>
            <fullName evidence="13">NDH-1 subunit C</fullName>
        </alternativeName>
    </domain>
    <domain>
        <recommendedName>
            <fullName evidence="14">NADH-quinone oxidoreductase subunit D</fullName>
        </recommendedName>
        <alternativeName>
            <fullName evidence="14">NADH dehydrogenase I subunit D</fullName>
        </alternativeName>
        <alternativeName>
            <fullName evidence="14">NDH-1 subunit D</fullName>
        </alternativeName>
    </domain>
</protein>
<dbReference type="InterPro" id="IPR010218">
    <property type="entry name" value="NADH_DH_suC"/>
</dbReference>
<evidence type="ECO:0000256" key="2">
    <source>
        <dbReference type="ARBA" id="ARBA00004417"/>
    </source>
</evidence>